<evidence type="ECO:0000313" key="2">
    <source>
        <dbReference type="Proteomes" id="UP001654554"/>
    </source>
</evidence>
<dbReference type="EMBL" id="OR159674">
    <property type="protein sequence ID" value="WKW87111.1"/>
    <property type="molecule type" value="Genomic_DNA"/>
</dbReference>
<keyword evidence="2" id="KW-1185">Reference proteome</keyword>
<reference evidence="1" key="1">
    <citation type="submission" date="2023-06" db="EMBL/GenBank/DDBJ databases">
        <authorList>
            <person name="Byrum C.A."/>
            <person name="Fullante V.A."/>
            <person name="Ghosh G."/>
            <person name="Ivey A.L."/>
            <person name="Joby C.P."/>
            <person name="Johnson E."/>
            <person name="Kamil H.A."/>
            <person name="Martinez L."/>
            <person name="Tutelo G.A."/>
            <person name="Wilson D."/>
            <person name="Ziegler A.J."/>
            <person name="Garlena R.A."/>
            <person name="Russell D.A."/>
            <person name="Jacobs-Sera D."/>
            <person name="Hatfull G.F."/>
        </authorList>
    </citation>
    <scope>NUCLEOTIDE SEQUENCE</scope>
</reference>
<organism evidence="1 2">
    <name type="scientific">Microbacterium phage Nicole72</name>
    <dbReference type="NCBI Taxonomy" id="3062838"/>
    <lineage>
        <taxon>Viruses</taxon>
        <taxon>Duplodnaviria</taxon>
        <taxon>Heunggongvirae</taxon>
        <taxon>Uroviricota</taxon>
        <taxon>Caudoviricetes</taxon>
        <taxon>Hodgkinviridae</taxon>
        <taxon>Meganvirus</taxon>
        <taxon>Meganvirus nichole72</taxon>
    </lineage>
</organism>
<dbReference type="Proteomes" id="UP001654554">
    <property type="component" value="Segment"/>
</dbReference>
<accession>A0ACD4UHL0</accession>
<proteinExistence type="predicted"/>
<sequence length="169" mass="17965">MSGAPAGSPPGTAEAVAHSCPECPKGDNGTHHLVPSQHKESVMRCAYCGQTDAALRAHRGVVIRTQSELWEALTERFGPDPQAFAFRCPSCGDVARSRDFAEAFKAAGHEGYGSDRLGQDCIGRWVSGRGCDWAAYGLFQGPEFVILASGKQVPSFPIASAEEAARADR</sequence>
<gene>
    <name evidence="1" type="primary">74</name>
    <name evidence="1" type="ORF">SEA_NICOLE72_74</name>
</gene>
<evidence type="ECO:0000313" key="1">
    <source>
        <dbReference type="EMBL" id="WKW87111.1"/>
    </source>
</evidence>
<name>A0ACD4UHL0_9CAUD</name>
<protein>
    <submittedName>
        <fullName evidence="1">Uncharacterized protein</fullName>
    </submittedName>
</protein>